<name>A0A0G0KNC3_9BACT</name>
<reference evidence="2 3" key="1">
    <citation type="journal article" date="2015" name="Nature">
        <title>rRNA introns, odd ribosomes, and small enigmatic genomes across a large radiation of phyla.</title>
        <authorList>
            <person name="Brown C.T."/>
            <person name="Hug L.A."/>
            <person name="Thomas B.C."/>
            <person name="Sharon I."/>
            <person name="Castelle C.J."/>
            <person name="Singh A."/>
            <person name="Wilkins M.J."/>
            <person name="Williams K.H."/>
            <person name="Banfield J.F."/>
        </authorList>
    </citation>
    <scope>NUCLEOTIDE SEQUENCE [LARGE SCALE GENOMIC DNA]</scope>
</reference>
<evidence type="ECO:0000256" key="1">
    <source>
        <dbReference type="SAM" id="Phobius"/>
    </source>
</evidence>
<keyword evidence="1" id="KW-1133">Transmembrane helix</keyword>
<proteinExistence type="predicted"/>
<feature type="transmembrane region" description="Helical" evidence="1">
    <location>
        <begin position="49"/>
        <end position="68"/>
    </location>
</feature>
<gene>
    <name evidence="2" type="ORF">US68_C0003G0035</name>
</gene>
<comment type="caution">
    <text evidence="2">The sequence shown here is derived from an EMBL/GenBank/DDBJ whole genome shotgun (WGS) entry which is preliminary data.</text>
</comment>
<keyword evidence="1" id="KW-0812">Transmembrane</keyword>
<organism evidence="2 3">
    <name type="scientific">Candidatus Shapirobacteria bacterium GW2011_GWE1_38_10</name>
    <dbReference type="NCBI Taxonomy" id="1618488"/>
    <lineage>
        <taxon>Bacteria</taxon>
        <taxon>Candidatus Shapironibacteriota</taxon>
    </lineage>
</organism>
<dbReference type="AlphaFoldDB" id="A0A0G0KNC3"/>
<sequence length="113" mass="13422">MIKKRVKNLFRLTALISVRQGYFLGRNWYELMREPYLTIKALRESRDKSQIFLISLTALAPLFLYVILRIIYDLIRYRSLLIVTGGVFKLAVFIQGLILVYLGYWVIKVFQEE</sequence>
<accession>A0A0G0KNC3</accession>
<dbReference type="EMBL" id="LBTX01000003">
    <property type="protein sequence ID" value="KKQ50669.1"/>
    <property type="molecule type" value="Genomic_DNA"/>
</dbReference>
<evidence type="ECO:0000313" key="3">
    <source>
        <dbReference type="Proteomes" id="UP000034231"/>
    </source>
</evidence>
<feature type="transmembrane region" description="Helical" evidence="1">
    <location>
        <begin position="80"/>
        <end position="107"/>
    </location>
</feature>
<dbReference type="Proteomes" id="UP000034231">
    <property type="component" value="Unassembled WGS sequence"/>
</dbReference>
<keyword evidence="1" id="KW-0472">Membrane</keyword>
<protein>
    <submittedName>
        <fullName evidence="2">Uncharacterized protein</fullName>
    </submittedName>
</protein>
<evidence type="ECO:0000313" key="2">
    <source>
        <dbReference type="EMBL" id="KKQ50669.1"/>
    </source>
</evidence>